<feature type="non-terminal residue" evidence="1">
    <location>
        <position position="94"/>
    </location>
</feature>
<reference evidence="1 2" key="1">
    <citation type="journal article" date="2018" name="G3 (Bethesda)">
        <title>Phylogenetic and Phylogenomic Definition of Rhizopus Species.</title>
        <authorList>
            <person name="Gryganskyi A.P."/>
            <person name="Golan J."/>
            <person name="Dolatabadi S."/>
            <person name="Mondo S."/>
            <person name="Robb S."/>
            <person name="Idnurm A."/>
            <person name="Muszewska A."/>
            <person name="Steczkiewicz K."/>
            <person name="Masonjones S."/>
            <person name="Liao H.L."/>
            <person name="Gajdeczka M.T."/>
            <person name="Anike F."/>
            <person name="Vuek A."/>
            <person name="Anishchenko I.M."/>
            <person name="Voigt K."/>
            <person name="de Hoog G.S."/>
            <person name="Smith M.E."/>
            <person name="Heitman J."/>
            <person name="Vilgalys R."/>
            <person name="Stajich J.E."/>
        </authorList>
    </citation>
    <scope>NUCLEOTIDE SEQUENCE [LARGE SCALE GENOMIC DNA]</scope>
    <source>
        <strain evidence="1 2">LSU 92-RS-03</strain>
    </source>
</reference>
<proteinExistence type="predicted"/>
<dbReference type="EMBL" id="PJQM01003290">
    <property type="protein sequence ID" value="RCH89679.1"/>
    <property type="molecule type" value="Genomic_DNA"/>
</dbReference>
<accession>A0A367JII4</accession>
<name>A0A367JII4_RHIST</name>
<keyword evidence="2" id="KW-1185">Reference proteome</keyword>
<evidence type="ECO:0000313" key="2">
    <source>
        <dbReference type="Proteomes" id="UP000253551"/>
    </source>
</evidence>
<dbReference type="Proteomes" id="UP000253551">
    <property type="component" value="Unassembled WGS sequence"/>
</dbReference>
<comment type="caution">
    <text evidence="1">The sequence shown here is derived from an EMBL/GenBank/DDBJ whole genome shotgun (WGS) entry which is preliminary data.</text>
</comment>
<evidence type="ECO:0000313" key="1">
    <source>
        <dbReference type="EMBL" id="RCH89679.1"/>
    </source>
</evidence>
<sequence>MDPAVMQARVDAIILPYIREAQESSHQRFTVSEMMVKERYQQVLSKKRSTFVEAVRFQVAKYSFHSDLGNEGNSKQGLLSEPRHVLLVDIAGDG</sequence>
<protein>
    <submittedName>
        <fullName evidence="1">Uncharacterized protein</fullName>
    </submittedName>
</protein>
<dbReference type="AlphaFoldDB" id="A0A367JII4"/>
<gene>
    <name evidence="1" type="ORF">CU098_001582</name>
</gene>
<organism evidence="1 2">
    <name type="scientific">Rhizopus stolonifer</name>
    <name type="common">Rhizopus nigricans</name>
    <dbReference type="NCBI Taxonomy" id="4846"/>
    <lineage>
        <taxon>Eukaryota</taxon>
        <taxon>Fungi</taxon>
        <taxon>Fungi incertae sedis</taxon>
        <taxon>Mucoromycota</taxon>
        <taxon>Mucoromycotina</taxon>
        <taxon>Mucoromycetes</taxon>
        <taxon>Mucorales</taxon>
        <taxon>Mucorineae</taxon>
        <taxon>Rhizopodaceae</taxon>
        <taxon>Rhizopus</taxon>
    </lineage>
</organism>